<dbReference type="InterPro" id="IPR036412">
    <property type="entry name" value="HAD-like_sf"/>
</dbReference>
<evidence type="ECO:0000313" key="2">
    <source>
        <dbReference type="Proteomes" id="UP000092612"/>
    </source>
</evidence>
<dbReference type="EMBL" id="LSFL01000015">
    <property type="protein sequence ID" value="OBY66367.1"/>
    <property type="molecule type" value="Genomic_DNA"/>
</dbReference>
<evidence type="ECO:0000313" key="1">
    <source>
        <dbReference type="EMBL" id="OBY66367.1"/>
    </source>
</evidence>
<dbReference type="SUPFAM" id="SSF56784">
    <property type="entry name" value="HAD-like"/>
    <property type="match status" value="1"/>
</dbReference>
<dbReference type="AlphaFoldDB" id="A0A1B8U3C1"/>
<organism evidence="1 2">
    <name type="scientific">Polaribacter reichenbachii</name>
    <dbReference type="NCBI Taxonomy" id="996801"/>
    <lineage>
        <taxon>Bacteria</taxon>
        <taxon>Pseudomonadati</taxon>
        <taxon>Bacteroidota</taxon>
        <taxon>Flavobacteriia</taxon>
        <taxon>Flavobacteriales</taxon>
        <taxon>Flavobacteriaceae</taxon>
    </lineage>
</organism>
<dbReference type="KEGG" id="prn:BW723_09695"/>
<dbReference type="RefSeq" id="WP_068359443.1">
    <property type="nucleotide sequence ID" value="NZ_CP019337.1"/>
</dbReference>
<dbReference type="NCBIfam" id="TIGR01689">
    <property type="entry name" value="EcbF-BcbF"/>
    <property type="match status" value="1"/>
</dbReference>
<dbReference type="STRING" id="996801.BW723_09695"/>
<proteinExistence type="predicted"/>
<dbReference type="InterPro" id="IPR010033">
    <property type="entry name" value="HAD_SF_ppase_IIIC"/>
</dbReference>
<dbReference type="NCBIfam" id="TIGR01681">
    <property type="entry name" value="HAD-SF-IIIC"/>
    <property type="match status" value="1"/>
</dbReference>
<dbReference type="Gene3D" id="3.40.50.1000">
    <property type="entry name" value="HAD superfamily/HAD-like"/>
    <property type="match status" value="1"/>
</dbReference>
<keyword evidence="2" id="KW-1185">Reference proteome</keyword>
<name>A0A1B8U3C1_9FLAO</name>
<comment type="caution">
    <text evidence="1">The sequence shown here is derived from an EMBL/GenBank/DDBJ whole genome shotgun (WGS) entry which is preliminary data.</text>
</comment>
<reference evidence="2" key="1">
    <citation type="submission" date="2016-02" db="EMBL/GenBank/DDBJ databases">
        <title>Paenibacillus sp. LPB0068, isolated from Crassostrea gigas.</title>
        <authorList>
            <person name="Shin S.-K."/>
            <person name="Yi H."/>
        </authorList>
    </citation>
    <scope>NUCLEOTIDE SEQUENCE [LARGE SCALE GENOMIC DNA]</scope>
    <source>
        <strain evidence="2">KCTC 23969</strain>
    </source>
</reference>
<accession>A0A1B8U3C1</accession>
<protein>
    <submittedName>
        <fullName evidence="1">Capsular biosynthesis protein</fullName>
    </submittedName>
</protein>
<gene>
    <name evidence="1" type="ORF">LPB301_06660</name>
</gene>
<dbReference type="InterPro" id="IPR010039">
    <property type="entry name" value="EcbF_BcbF"/>
</dbReference>
<dbReference type="InterPro" id="IPR023214">
    <property type="entry name" value="HAD_sf"/>
</dbReference>
<sequence length="132" mass="15613">MELNKRLIVDLDDTISITTEGDYFNSKPIKDTIDALNKYKEEGFEIVINTSRNMRTYKGNIGKISIFTLPNIIDWLKKHQVPFDEVRIGKPWCGFKGFYIDDKAIRPSEFHKYSYEEIQELLAEEKKYIRLK</sequence>
<dbReference type="Proteomes" id="UP000092612">
    <property type="component" value="Unassembled WGS sequence"/>
</dbReference>
<dbReference type="OrthoDB" id="9810303at2"/>